<accession>A0ABY4JR92</accession>
<dbReference type="EMBL" id="CP096034">
    <property type="protein sequence ID" value="UPM56370.1"/>
    <property type="molecule type" value="Genomic_DNA"/>
</dbReference>
<name>A0ABY4JR92_9BACI</name>
<dbReference type="RefSeq" id="WP_248269274.1">
    <property type="nucleotide sequence ID" value="NZ_CP096034.1"/>
</dbReference>
<keyword evidence="2" id="KW-1185">Reference proteome</keyword>
<protein>
    <submittedName>
        <fullName evidence="1">Uncharacterized protein</fullName>
    </submittedName>
</protein>
<organism evidence="1 2">
    <name type="scientific">Gottfriedia acidiceleris</name>
    <dbReference type="NCBI Taxonomy" id="371036"/>
    <lineage>
        <taxon>Bacteria</taxon>
        <taxon>Bacillati</taxon>
        <taxon>Bacillota</taxon>
        <taxon>Bacilli</taxon>
        <taxon>Bacillales</taxon>
        <taxon>Bacillaceae</taxon>
        <taxon>Gottfriedia</taxon>
    </lineage>
</organism>
<sequence length="294" mass="33523">MVLFDKLKNISKAVVDELVTDVIIPSLIHTGKIMNENGKSIATNIQSKNKEVLDRISLLEDMQGQGERLEKGIDRNLTMIKARRYNLILQLTRFDDVFEKIHNRPSYKIKSGNFEIPVYDLLNMPSPDTDYDKLDNFLVDMYAEDAGILQGLCRTPVFAAILIFRQKALVNKFDNLLVEVNQCIDNLISLVHYLMKINTTSSNLSKELTELEVVFKEQVDKLSKIVSVKMDFEEFSEEEITILDTNIKLVGIILKLMNAHICDKKEVSAQGFAKVNIDEVLKVVKESEKVRLAV</sequence>
<gene>
    <name evidence="1" type="ORF">MY490_11255</name>
</gene>
<evidence type="ECO:0000313" key="1">
    <source>
        <dbReference type="EMBL" id="UPM56370.1"/>
    </source>
</evidence>
<dbReference type="Proteomes" id="UP000830639">
    <property type="component" value="Chromosome"/>
</dbReference>
<reference evidence="1 2" key="1">
    <citation type="submission" date="2022-04" db="EMBL/GenBank/DDBJ databases">
        <title>Mechanism of arsenic methylation and mitigation arsenic toxicity by Bacillus sp. LH14 from an Arsenic-Contaminated Paddy Soil.</title>
        <authorList>
            <person name="Wang D."/>
        </authorList>
    </citation>
    <scope>NUCLEOTIDE SEQUENCE [LARGE SCALE GENOMIC DNA]</scope>
    <source>
        <strain evidence="1 2">LH14</strain>
    </source>
</reference>
<evidence type="ECO:0000313" key="2">
    <source>
        <dbReference type="Proteomes" id="UP000830639"/>
    </source>
</evidence>
<proteinExistence type="predicted"/>